<organism evidence="2 3">
    <name type="scientific">Planomonospora sphaerica</name>
    <dbReference type="NCBI Taxonomy" id="161355"/>
    <lineage>
        <taxon>Bacteria</taxon>
        <taxon>Bacillati</taxon>
        <taxon>Actinomycetota</taxon>
        <taxon>Actinomycetes</taxon>
        <taxon>Streptosporangiales</taxon>
        <taxon>Streptosporangiaceae</taxon>
        <taxon>Planomonospora</taxon>
    </lineage>
</organism>
<dbReference type="RefSeq" id="WP_068899286.1">
    <property type="nucleotide sequence ID" value="NZ_BDCX01000010.1"/>
</dbReference>
<dbReference type="AlphaFoldDB" id="A0A171DI34"/>
<gene>
    <name evidence="2" type="ORF">PS9374_04277</name>
</gene>
<dbReference type="OrthoDB" id="5524593at2"/>
<accession>A0A171DI34</accession>
<evidence type="ECO:0000313" key="2">
    <source>
        <dbReference type="EMBL" id="GAT68612.1"/>
    </source>
</evidence>
<dbReference type="InterPro" id="IPR037523">
    <property type="entry name" value="VOC_core"/>
</dbReference>
<protein>
    <submittedName>
        <fullName evidence="2">Glyoxalase</fullName>
    </submittedName>
</protein>
<dbReference type="InterPro" id="IPR041581">
    <property type="entry name" value="Glyoxalase_6"/>
</dbReference>
<reference evidence="2 3" key="1">
    <citation type="journal article" date="2016" name="Genome Announc.">
        <title>Draft Genome Sequence of Planomonospora sphaerica JCM9374, a Rare Actinomycete.</title>
        <authorList>
            <person name="Dohra H."/>
            <person name="Suzuki T."/>
            <person name="Inoue Y."/>
            <person name="Kodani S."/>
        </authorList>
    </citation>
    <scope>NUCLEOTIDE SEQUENCE [LARGE SCALE GENOMIC DNA]</scope>
    <source>
        <strain evidence="2 3">JCM 9374</strain>
    </source>
</reference>
<dbReference type="STRING" id="161355.PS9374_04277"/>
<name>A0A171DI34_9ACTN</name>
<dbReference type="PANTHER" id="PTHR35908">
    <property type="entry name" value="HYPOTHETICAL FUSION PROTEIN"/>
    <property type="match status" value="1"/>
</dbReference>
<proteinExistence type="predicted"/>
<keyword evidence="3" id="KW-1185">Reference proteome</keyword>
<feature type="domain" description="VOC" evidence="1">
    <location>
        <begin position="3"/>
        <end position="126"/>
    </location>
</feature>
<dbReference type="Pfam" id="PF18029">
    <property type="entry name" value="Glyoxalase_6"/>
    <property type="match status" value="1"/>
</dbReference>
<evidence type="ECO:0000313" key="3">
    <source>
        <dbReference type="Proteomes" id="UP000077701"/>
    </source>
</evidence>
<dbReference type="Gene3D" id="3.10.180.10">
    <property type="entry name" value="2,3-Dihydroxybiphenyl 1,2-Dioxygenase, domain 1"/>
    <property type="match status" value="1"/>
</dbReference>
<evidence type="ECO:0000259" key="1">
    <source>
        <dbReference type="PROSITE" id="PS51819"/>
    </source>
</evidence>
<comment type="caution">
    <text evidence="2">The sequence shown here is derived from an EMBL/GenBank/DDBJ whole genome shotgun (WGS) entry which is preliminary data.</text>
</comment>
<sequence>MTTIGQISLGVTDDVRAAEFWRRALGYVRRPPRYEGDEWIVLEPPPGTPGVAIAMDVSESPAEEFPRTHLDLKAGDRDLDEEVDRLVALGARRVDWPHYPKAPRPGEPAYVVLADPEGNRFCVEGRRSGPVPGKG</sequence>
<dbReference type="SUPFAM" id="SSF54593">
    <property type="entry name" value="Glyoxalase/Bleomycin resistance protein/Dihydroxybiphenyl dioxygenase"/>
    <property type="match status" value="1"/>
</dbReference>
<dbReference type="PROSITE" id="PS51819">
    <property type="entry name" value="VOC"/>
    <property type="match status" value="1"/>
</dbReference>
<dbReference type="EMBL" id="BDCX01000010">
    <property type="protein sequence ID" value="GAT68612.1"/>
    <property type="molecule type" value="Genomic_DNA"/>
</dbReference>
<dbReference type="PANTHER" id="PTHR35908:SF1">
    <property type="entry name" value="CONSERVED PROTEIN"/>
    <property type="match status" value="1"/>
</dbReference>
<dbReference type="InterPro" id="IPR029068">
    <property type="entry name" value="Glyas_Bleomycin-R_OHBP_Dase"/>
</dbReference>
<reference evidence="3" key="2">
    <citation type="submission" date="2016-04" db="EMBL/GenBank/DDBJ databases">
        <title>Planomonospora sphaerica JCM9374 whole genome shotgun sequence.</title>
        <authorList>
            <person name="Suzuki T."/>
            <person name="Dohra H."/>
            <person name="Kodani S."/>
        </authorList>
    </citation>
    <scope>NUCLEOTIDE SEQUENCE [LARGE SCALE GENOMIC DNA]</scope>
    <source>
        <strain evidence="3">JCM 9374</strain>
    </source>
</reference>
<dbReference type="Proteomes" id="UP000077701">
    <property type="component" value="Unassembled WGS sequence"/>
</dbReference>